<accession>A0ABM4DLC1</accession>
<dbReference type="GeneID" id="136091568"/>
<dbReference type="PANTHER" id="PTHR37162:SF11">
    <property type="match status" value="1"/>
</dbReference>
<organism evidence="1 2">
    <name type="scientific">Hydra vulgaris</name>
    <name type="common">Hydra</name>
    <name type="synonym">Hydra attenuata</name>
    <dbReference type="NCBI Taxonomy" id="6087"/>
    <lineage>
        <taxon>Eukaryota</taxon>
        <taxon>Metazoa</taxon>
        <taxon>Cnidaria</taxon>
        <taxon>Hydrozoa</taxon>
        <taxon>Hydroidolina</taxon>
        <taxon>Anthoathecata</taxon>
        <taxon>Aplanulata</taxon>
        <taxon>Hydridae</taxon>
        <taxon>Hydra</taxon>
    </lineage>
</organism>
<gene>
    <name evidence="2" type="primary">LOC136091568</name>
</gene>
<reference evidence="2" key="1">
    <citation type="submission" date="2025-08" db="UniProtKB">
        <authorList>
            <consortium name="RefSeq"/>
        </authorList>
    </citation>
    <scope>IDENTIFICATION</scope>
</reference>
<sequence>MGVSALDSHAIGKKHKEHARTHNAADIFFTDFTTEISGYKAAFVNLQEHFPNTNKVLNDKMPQPTIQNLQSPALVTKAEIIWTLNVVMSHFSLRSCLNLNEIFKSMFSNNTIASKFALSKTKCGYLINFGLAPYYREQLISEVKASPIFVLSYDESMNVIFKNEQMDCGVIYWDSNSGVVKARYIDSRFLRRPNSQNLFDKLIEATEMFDLGKIIQISMDGPNVNWEVLKMLDEHIQEKRYSDIVNMGSCSLHIVHGALQTEINS</sequence>
<proteinExistence type="predicted"/>
<protein>
    <submittedName>
        <fullName evidence="2">Uncharacterized protein LOC136091568</fullName>
    </submittedName>
</protein>
<name>A0ABM4DLC1_HYDVU</name>
<dbReference type="RefSeq" id="XP_065675323.1">
    <property type="nucleotide sequence ID" value="XM_065819251.1"/>
</dbReference>
<evidence type="ECO:0000313" key="1">
    <source>
        <dbReference type="Proteomes" id="UP001652625"/>
    </source>
</evidence>
<keyword evidence="1" id="KW-1185">Reference proteome</keyword>
<dbReference type="PANTHER" id="PTHR37162">
    <property type="entry name" value="HAT FAMILY DIMERISATION DOMAINCONTAINING PROTEIN-RELATED"/>
    <property type="match status" value="1"/>
</dbReference>
<evidence type="ECO:0000313" key="2">
    <source>
        <dbReference type="RefSeq" id="XP_065675323.1"/>
    </source>
</evidence>
<dbReference type="Proteomes" id="UP001652625">
    <property type="component" value="Chromosome 15"/>
</dbReference>